<keyword evidence="3" id="KW-0418">Kinase</keyword>
<comment type="catalytic activity">
    <reaction evidence="5">
        <text>L-seryl-[protein] + ATP = O-phospho-L-seryl-[protein] + ADP + H(+)</text>
        <dbReference type="Rhea" id="RHEA:17989"/>
        <dbReference type="Rhea" id="RHEA-COMP:9863"/>
        <dbReference type="Rhea" id="RHEA-COMP:11604"/>
        <dbReference type="ChEBI" id="CHEBI:15378"/>
        <dbReference type="ChEBI" id="CHEBI:29999"/>
        <dbReference type="ChEBI" id="CHEBI:30616"/>
        <dbReference type="ChEBI" id="CHEBI:83421"/>
        <dbReference type="ChEBI" id="CHEBI:456216"/>
        <dbReference type="EC" id="2.7.11.1"/>
    </reaction>
</comment>
<evidence type="ECO:0000256" key="2">
    <source>
        <dbReference type="ARBA" id="ARBA00022553"/>
    </source>
</evidence>
<name>A0ABN9LP49_9NEOB</name>
<dbReference type="CDD" id="cd01650">
    <property type="entry name" value="RT_nLTR_like"/>
    <property type="match status" value="1"/>
</dbReference>
<dbReference type="InterPro" id="IPR000477">
    <property type="entry name" value="RT_dom"/>
</dbReference>
<evidence type="ECO:0000256" key="4">
    <source>
        <dbReference type="ARBA" id="ARBA00047899"/>
    </source>
</evidence>
<evidence type="ECO:0000313" key="10">
    <source>
        <dbReference type="Proteomes" id="UP001176940"/>
    </source>
</evidence>
<comment type="caution">
    <text evidence="9">The sequence shown here is derived from an EMBL/GenBank/DDBJ whole genome shotgun (WGS) entry which is preliminary data.</text>
</comment>
<keyword evidence="3" id="KW-0808">Transferase</keyword>
<evidence type="ECO:0000256" key="5">
    <source>
        <dbReference type="ARBA" id="ARBA00048679"/>
    </source>
</evidence>
<protein>
    <recommendedName>
        <fullName evidence="8">Reverse transcriptase domain-containing protein</fullName>
    </recommendedName>
</protein>
<feature type="coiled-coil region" evidence="6">
    <location>
        <begin position="509"/>
        <end position="540"/>
    </location>
</feature>
<evidence type="ECO:0000256" key="6">
    <source>
        <dbReference type="SAM" id="Coils"/>
    </source>
</evidence>
<evidence type="ECO:0000256" key="3">
    <source>
        <dbReference type="ARBA" id="ARBA00022777"/>
    </source>
</evidence>
<proteinExistence type="predicted"/>
<dbReference type="PANTHER" id="PTHR22988:SF71">
    <property type="entry name" value="CITRON RHO-INTERACTING KINASE"/>
    <property type="match status" value="1"/>
</dbReference>
<keyword evidence="10" id="KW-1185">Reference proteome</keyword>
<evidence type="ECO:0000256" key="1">
    <source>
        <dbReference type="ARBA" id="ARBA00022527"/>
    </source>
</evidence>
<sequence length="882" mass="101740">MLQATIVPLPKPGKTPDHPSNFRPISLLNTDLKLYSKILANRLSDVIPSLVHRDQVGFIKSRQTLDGTRRMIDLIHVAGSDRTPSLLLSLDAEKAFDRVHWGYLFEVLARFGFTAVSIAFPFTCKPYGNRKPLCTCCGKNRAETQRFKTRSMSLLWAESLRFCTHRNALNRLLPAWGCAHVEGSKRLILSAARGRPVRVAVRPGPAVTSRSHDRDVTKGPSRTASLEPDRRVQRRGDPDIRGAEESRAPEDRQRKGTGIVGRWRAVCVTALQRPNSAAAAIDIVVSIAATSLSVTAVKASSEATELLQNIRQAKERAEKELEKLKNREDSNDGIKQKLFEAEERRHSLENQVRRLENVERRENKLKEDIQTKSQQIQQMADKIMELEEKYREAQMGAQHLDVHLKQNEQVYEEKVRSLEAQIKRDLEENESLEQLRLKNEEEVCEKNRILSEQKAMINALESKIKSLEQRLAELSEANKLAANSSLFTQRNMKAQEEMISELRQQKFYLETQAGKIEAQNQKLEEQLERINNQDHTDKNRLLELETRLREHAFSVSSGVAMGRRIQQCICLQDRLLYSLEATGHLLANIFRSALRFKISLEHEEQKLELKRQLTELQLTLQERESQIASLQSARSALESQLHQAKTELEDTTAEAEEEIQALRSHRDEIQRKFDTLRDSCSVLTDLEDQLNRMSEENAELNNQNFYLTKQLNEVSGAAEEIVQLRSEVDHLRREITEREMQLTSQKQTMEALKTTCTMLEEQVMDLEALNDELLEKERQWESWRSSLEDEKAQFECRLREVQRLLDTEKQGRYLPTRDLRSSQDLLLYSPLISSSHNRIQDFSRASPILWNSLPQHIRLAPTIETFKKNLKTHLFRQAYSLQ</sequence>
<feature type="region of interest" description="Disordered" evidence="7">
    <location>
        <begin position="1"/>
        <end position="21"/>
    </location>
</feature>
<dbReference type="Proteomes" id="UP001176940">
    <property type="component" value="Unassembled WGS sequence"/>
</dbReference>
<dbReference type="InterPro" id="IPR050839">
    <property type="entry name" value="Rho-assoc_Ser/Thr_Kinase"/>
</dbReference>
<evidence type="ECO:0000256" key="7">
    <source>
        <dbReference type="SAM" id="MobiDB-lite"/>
    </source>
</evidence>
<evidence type="ECO:0000313" key="9">
    <source>
        <dbReference type="EMBL" id="CAJ0944668.1"/>
    </source>
</evidence>
<keyword evidence="6" id="KW-0175">Coiled coil</keyword>
<feature type="coiled-coil region" evidence="6">
    <location>
        <begin position="296"/>
        <end position="484"/>
    </location>
</feature>
<organism evidence="9 10">
    <name type="scientific">Ranitomeya imitator</name>
    <name type="common">mimic poison frog</name>
    <dbReference type="NCBI Taxonomy" id="111125"/>
    <lineage>
        <taxon>Eukaryota</taxon>
        <taxon>Metazoa</taxon>
        <taxon>Chordata</taxon>
        <taxon>Craniata</taxon>
        <taxon>Vertebrata</taxon>
        <taxon>Euteleostomi</taxon>
        <taxon>Amphibia</taxon>
        <taxon>Batrachia</taxon>
        <taxon>Anura</taxon>
        <taxon>Neobatrachia</taxon>
        <taxon>Hyloidea</taxon>
        <taxon>Dendrobatidae</taxon>
        <taxon>Dendrobatinae</taxon>
        <taxon>Ranitomeya</taxon>
    </lineage>
</organism>
<evidence type="ECO:0000259" key="8">
    <source>
        <dbReference type="Pfam" id="PF00078"/>
    </source>
</evidence>
<feature type="coiled-coil region" evidence="6">
    <location>
        <begin position="599"/>
        <end position="804"/>
    </location>
</feature>
<feature type="compositionally biased region" description="Basic and acidic residues" evidence="7">
    <location>
        <begin position="227"/>
        <end position="254"/>
    </location>
</feature>
<dbReference type="Pfam" id="PF00078">
    <property type="entry name" value="RVT_1"/>
    <property type="match status" value="1"/>
</dbReference>
<reference evidence="9" key="1">
    <citation type="submission" date="2023-07" db="EMBL/GenBank/DDBJ databases">
        <authorList>
            <person name="Stuckert A."/>
        </authorList>
    </citation>
    <scope>NUCLEOTIDE SEQUENCE</scope>
</reference>
<dbReference type="Gene3D" id="1.10.287.1490">
    <property type="match status" value="1"/>
</dbReference>
<dbReference type="PANTHER" id="PTHR22988">
    <property type="entry name" value="MYOTONIC DYSTROPHY S/T KINASE-RELATED"/>
    <property type="match status" value="1"/>
</dbReference>
<feature type="region of interest" description="Disordered" evidence="7">
    <location>
        <begin position="200"/>
        <end position="256"/>
    </location>
</feature>
<accession>A0ABN9LP49</accession>
<comment type="catalytic activity">
    <reaction evidence="4">
        <text>L-threonyl-[protein] + ATP = O-phospho-L-threonyl-[protein] + ADP + H(+)</text>
        <dbReference type="Rhea" id="RHEA:46608"/>
        <dbReference type="Rhea" id="RHEA-COMP:11060"/>
        <dbReference type="Rhea" id="RHEA-COMP:11605"/>
        <dbReference type="ChEBI" id="CHEBI:15378"/>
        <dbReference type="ChEBI" id="CHEBI:30013"/>
        <dbReference type="ChEBI" id="CHEBI:30616"/>
        <dbReference type="ChEBI" id="CHEBI:61977"/>
        <dbReference type="ChEBI" id="CHEBI:456216"/>
        <dbReference type="EC" id="2.7.11.1"/>
    </reaction>
</comment>
<keyword evidence="1" id="KW-0723">Serine/threonine-protein kinase</keyword>
<dbReference type="EMBL" id="CAUEEQ010022821">
    <property type="protein sequence ID" value="CAJ0944668.1"/>
    <property type="molecule type" value="Genomic_DNA"/>
</dbReference>
<keyword evidence="2" id="KW-0597">Phosphoprotein</keyword>
<feature type="domain" description="Reverse transcriptase" evidence="8">
    <location>
        <begin position="10"/>
        <end position="114"/>
    </location>
</feature>
<gene>
    <name evidence="9" type="ORF">RIMI_LOCUS10525388</name>
</gene>